<keyword evidence="3" id="KW-1185">Reference proteome</keyword>
<name>A0A3Q0RGH1_AMPCI</name>
<evidence type="ECO:0000313" key="3">
    <source>
        <dbReference type="Proteomes" id="UP000261340"/>
    </source>
</evidence>
<evidence type="ECO:0000313" key="2">
    <source>
        <dbReference type="Ensembl" id="ENSACIP00000009681.1"/>
    </source>
</evidence>
<dbReference type="Proteomes" id="UP000261340">
    <property type="component" value="Unplaced"/>
</dbReference>
<reference evidence="2" key="2">
    <citation type="submission" date="2025-09" db="UniProtKB">
        <authorList>
            <consortium name="Ensembl"/>
        </authorList>
    </citation>
    <scope>IDENTIFICATION</scope>
</reference>
<reference evidence="2" key="1">
    <citation type="submission" date="2025-08" db="UniProtKB">
        <authorList>
            <consortium name="Ensembl"/>
        </authorList>
    </citation>
    <scope>IDENTIFICATION</scope>
</reference>
<organism evidence="2 3">
    <name type="scientific">Amphilophus citrinellus</name>
    <name type="common">Midas cichlid</name>
    <name type="synonym">Cichlasoma citrinellum</name>
    <dbReference type="NCBI Taxonomy" id="61819"/>
    <lineage>
        <taxon>Eukaryota</taxon>
        <taxon>Metazoa</taxon>
        <taxon>Chordata</taxon>
        <taxon>Craniata</taxon>
        <taxon>Vertebrata</taxon>
        <taxon>Euteleostomi</taxon>
        <taxon>Actinopterygii</taxon>
        <taxon>Neopterygii</taxon>
        <taxon>Teleostei</taxon>
        <taxon>Neoteleostei</taxon>
        <taxon>Acanthomorphata</taxon>
        <taxon>Ovalentaria</taxon>
        <taxon>Cichlomorphae</taxon>
        <taxon>Cichliformes</taxon>
        <taxon>Cichlidae</taxon>
        <taxon>New World cichlids</taxon>
        <taxon>Cichlasomatinae</taxon>
        <taxon>Heroini</taxon>
        <taxon>Amphilophus</taxon>
    </lineage>
</organism>
<sequence>MTLIVFCIFVYTYIHTLIYKLEWRIAATPSILTVSNYMAEFNSTRGNWVGFTNFSIALATFWNNDPTDAAARALERKLLCAATLDIIPVLGKRFVS</sequence>
<dbReference type="SUPFAM" id="SSF54452">
    <property type="entry name" value="MHC antigen-recognition domain"/>
    <property type="match status" value="1"/>
</dbReference>
<dbReference type="AlphaFoldDB" id="A0A3Q0RGH1"/>
<proteinExistence type="predicted"/>
<protein>
    <submittedName>
        <fullName evidence="2">Uncharacterized protein</fullName>
    </submittedName>
</protein>
<dbReference type="InterPro" id="IPR011162">
    <property type="entry name" value="MHC_I/II-like_Ag-recog"/>
</dbReference>
<dbReference type="GeneTree" id="ENSGT00940000179255"/>
<evidence type="ECO:0000256" key="1">
    <source>
        <dbReference type="ARBA" id="ARBA00023180"/>
    </source>
</evidence>
<accession>A0A3Q0RGH1</accession>
<dbReference type="Ensembl" id="ENSACIT00000009968.1">
    <property type="protein sequence ID" value="ENSACIP00000009681.1"/>
    <property type="gene ID" value="ENSACIG00000007596.1"/>
</dbReference>
<keyword evidence="1" id="KW-0325">Glycoprotein</keyword>